<proteinExistence type="inferred from homology"/>
<dbReference type="InterPro" id="IPR053214">
    <property type="entry name" value="LysM12-like"/>
</dbReference>
<dbReference type="Gene3D" id="3.10.50.10">
    <property type="match status" value="1"/>
</dbReference>
<accession>A0A1Y2DF15</accession>
<dbReference type="GO" id="GO:0008843">
    <property type="term" value="F:endochitinase activity"/>
    <property type="evidence" value="ECO:0007669"/>
    <property type="project" value="UniProtKB-EC"/>
</dbReference>
<dbReference type="Gene3D" id="3.20.20.80">
    <property type="entry name" value="Glycosidases"/>
    <property type="match status" value="1"/>
</dbReference>
<dbReference type="GO" id="GO:0008061">
    <property type="term" value="F:chitin binding"/>
    <property type="evidence" value="ECO:0007669"/>
    <property type="project" value="UniProtKB-KW"/>
</dbReference>
<dbReference type="Gene3D" id="3.10.350.10">
    <property type="entry name" value="LysM domain"/>
    <property type="match status" value="2"/>
</dbReference>
<keyword evidence="3" id="KW-0147">Chitin-binding</keyword>
<dbReference type="PROSITE" id="PS51782">
    <property type="entry name" value="LYSM"/>
    <property type="match status" value="2"/>
</dbReference>
<evidence type="ECO:0000256" key="2">
    <source>
        <dbReference type="ARBA" id="ARBA00012729"/>
    </source>
</evidence>
<dbReference type="InterPro" id="IPR011583">
    <property type="entry name" value="Chitinase_II/V-like_cat"/>
</dbReference>
<dbReference type="EC" id="3.2.1.14" evidence="2"/>
<dbReference type="STRING" id="1141098.A0A1Y2DF15"/>
<dbReference type="EMBL" id="MCFJ01000018">
    <property type="protein sequence ID" value="ORY57858.1"/>
    <property type="molecule type" value="Genomic_DNA"/>
</dbReference>
<evidence type="ECO:0000259" key="10">
    <source>
        <dbReference type="PROSITE" id="PS51910"/>
    </source>
</evidence>
<evidence type="ECO:0000256" key="5">
    <source>
        <dbReference type="ARBA" id="ARBA00023295"/>
    </source>
</evidence>
<sequence>MRTAKAFLASASVVIWGSFLQCSTAEEYVPLDTPQTFQSQLKPCPASCAGQKPENWTVYSDFDRLAVCNQPLLLDFSIYNDVLNPNTDTKLRVCTDGDANDTTNALLEEELSAQKTPRDEPKCVVATESSKVPVQVSSYGSDTSNQTAFLVALEKVQKHLADKRNCATKVLFGYSNGAIIGVYSGRAFNKATASSVIDSVSDQISKTAPGSILAQLCGEGRNANHVFGVLASTNIGDVQKAVRSWNEAKCVSNVGTTETRDLPVFEERSELIPITDNSTSSKHTLNARADCRTTTVVAGDSCGALVSRCGISTSDFTKYNSDPKLCSTLAPGQRVCCSAGTLPDVRPKPGADGTCATHLVKSGDTCSSLAAANGLKLVDIDTFNNGSSGTWGWNGCYNLMAGMNICLSKGNPPMPAPVSNALCGPTKPGSQPPGKGQNLTSLNPCPLNACCNIWGQCGINSDFCVLKRGPSNNPGTSPPGKNGCVSNCGLDIVNTSKKPPNYGRVGYYESWSWSRPCLRMNARDANTLGYSIIHWAFANIGPDYTVVINDTYKQWNQFKKIPDVKKVVSFGGWGYSTEPATYNILRQAMDPANRDKFAKNVVDFLNREGLDGADFDWEYPGAPDIPGVPPGLASDGPNYLKFLEIIKPKMPQGKTLSIAAPASYWYLKAFPIDKMAKTIDYIVYMTYDLHGQWDAGNKWATEGCPEGNCLRSHVNITETNIALAMITKAGVSTNQIFVGESSYGRSFKMAKAGCDGPMCRYLGDGTNSLAAKGRCTGTSGYIANAEIKAIIELQETPIKSWYDEKTDTDYLVYNQTEWVAFMSTDTKKKRRDSWRSKNFAGTIDWAVDLQRFSNADDFTNPDSQSGDDLPDTEPLPPCTASYNTLEELDAALAGILEHCKAQYTLNVLDKLLKGALDGYDGLLRDGYDNSFNTYANAVVGSAGKQVEKFYMDNGNKYWNCVVTETIYCCSACRSDWSQPEVDKNCRYCEDYDCREDVCNPDLGCTTEFRYKNFTQPCPPDYSQRGEWNSDPEHIRYMQSVYYTWQSGKQEKFWADLLTETGITEENIEFKDIHYWECAPTDKDCRHQHWDYGVPSPKGYSKEDVTNPKEVVSKGQNELHGLGPQLSGIVKDMRMNSFRGVADDIIDAVSLPIFMVVEAVENMKQVQEIAHDIDEQKRKAIIMAFLSALLFFVPIVGEVVGSIAAMAGVARIIALLGVAGEVAMGVYDIVDDKDNAPMAIFGIILAPLALLDVVKVGKAADWRRAMKTDDLAKLGKVVEGRMGTIKKVTGMCMLGTDNLPNSPDGMKRALANIVTEPVCALYP</sequence>
<dbReference type="Proteomes" id="UP000193689">
    <property type="component" value="Unassembled WGS sequence"/>
</dbReference>
<dbReference type="RefSeq" id="XP_040710987.1">
    <property type="nucleotide sequence ID" value="XM_040864843.1"/>
</dbReference>
<keyword evidence="8" id="KW-0732">Signal</keyword>
<comment type="caution">
    <text evidence="11">The sequence shown here is derived from an EMBL/GenBank/DDBJ whole genome shotgun (WGS) entry which is preliminary data.</text>
</comment>
<dbReference type="InterPro" id="IPR036779">
    <property type="entry name" value="LysM_dom_sf"/>
</dbReference>
<dbReference type="InterPro" id="IPR029070">
    <property type="entry name" value="Chitinase_insertion_sf"/>
</dbReference>
<evidence type="ECO:0000313" key="12">
    <source>
        <dbReference type="Proteomes" id="UP000193689"/>
    </source>
</evidence>
<dbReference type="InterPro" id="IPR017853">
    <property type="entry name" value="GH"/>
</dbReference>
<dbReference type="PANTHER" id="PTHR47700">
    <property type="entry name" value="V CHITINASE, PUTATIVE (AFU_ORTHOLOGUE AFUA_6G13720)-RELATED"/>
    <property type="match status" value="1"/>
</dbReference>
<keyword evidence="12" id="KW-1185">Reference proteome</keyword>
<evidence type="ECO:0000256" key="4">
    <source>
        <dbReference type="ARBA" id="ARBA00023026"/>
    </source>
</evidence>
<evidence type="ECO:0000256" key="8">
    <source>
        <dbReference type="SAM" id="SignalP"/>
    </source>
</evidence>
<dbReference type="CDD" id="cd02878">
    <property type="entry name" value="GH18_zymocin_alpha"/>
    <property type="match status" value="1"/>
</dbReference>
<evidence type="ECO:0000256" key="6">
    <source>
        <dbReference type="SAM" id="MobiDB-lite"/>
    </source>
</evidence>
<reference evidence="11 12" key="1">
    <citation type="submission" date="2016-07" db="EMBL/GenBank/DDBJ databases">
        <title>Pervasive Adenine N6-methylation of Active Genes in Fungi.</title>
        <authorList>
            <consortium name="DOE Joint Genome Institute"/>
            <person name="Mondo S.J."/>
            <person name="Dannebaum R.O."/>
            <person name="Kuo R.C."/>
            <person name="Labutti K."/>
            <person name="Haridas S."/>
            <person name="Kuo A."/>
            <person name="Salamov A."/>
            <person name="Ahrendt S.R."/>
            <person name="Lipzen A."/>
            <person name="Sullivan W."/>
            <person name="Andreopoulos W.B."/>
            <person name="Clum A."/>
            <person name="Lindquist E."/>
            <person name="Daum C."/>
            <person name="Ramamoorthy G.K."/>
            <person name="Gryganskyi A."/>
            <person name="Culley D."/>
            <person name="Magnuson J.K."/>
            <person name="James T.Y."/>
            <person name="O'Malley M.A."/>
            <person name="Stajich J.E."/>
            <person name="Spatafora J.W."/>
            <person name="Visel A."/>
            <person name="Grigoriev I.V."/>
        </authorList>
    </citation>
    <scope>NUCLEOTIDE SEQUENCE [LARGE SCALE GENOMIC DNA]</scope>
    <source>
        <strain evidence="11 12">CBS 129021</strain>
    </source>
</reference>
<dbReference type="Pfam" id="PF01476">
    <property type="entry name" value="LysM"/>
    <property type="match status" value="2"/>
</dbReference>
<keyword evidence="5" id="KW-0326">Glycosidase</keyword>
<evidence type="ECO:0000313" key="11">
    <source>
        <dbReference type="EMBL" id="ORY57858.1"/>
    </source>
</evidence>
<feature type="domain" description="GH18" evidence="10">
    <location>
        <begin position="502"/>
        <end position="872"/>
    </location>
</feature>
<keyword evidence="7" id="KW-1133">Transmembrane helix</keyword>
<feature type="transmembrane region" description="Helical" evidence="7">
    <location>
        <begin position="1235"/>
        <end position="1253"/>
    </location>
</feature>
<keyword evidence="7" id="KW-0812">Transmembrane</keyword>
<gene>
    <name evidence="11" type="ORF">BCR38DRAFT_501555</name>
</gene>
<feature type="transmembrane region" description="Helical" evidence="7">
    <location>
        <begin position="1211"/>
        <end position="1229"/>
    </location>
</feature>
<evidence type="ECO:0000256" key="3">
    <source>
        <dbReference type="ARBA" id="ARBA00022669"/>
    </source>
</evidence>
<feature type="domain" description="LysM" evidence="9">
    <location>
        <begin position="292"/>
        <end position="337"/>
    </location>
</feature>
<dbReference type="PROSITE" id="PS51910">
    <property type="entry name" value="GH18_2"/>
    <property type="match status" value="1"/>
</dbReference>
<protein>
    <recommendedName>
        <fullName evidence="2">chitinase</fullName>
        <ecNumber evidence="2">3.2.1.14</ecNumber>
    </recommendedName>
</protein>
<feature type="signal peptide" evidence="8">
    <location>
        <begin position="1"/>
        <end position="25"/>
    </location>
</feature>
<dbReference type="GeneID" id="63781055"/>
<feature type="chain" id="PRO_5012960217" description="chitinase" evidence="8">
    <location>
        <begin position="26"/>
        <end position="1322"/>
    </location>
</feature>
<evidence type="ECO:0000256" key="7">
    <source>
        <dbReference type="SAM" id="Phobius"/>
    </source>
</evidence>
<feature type="compositionally biased region" description="Polar residues" evidence="6">
    <location>
        <begin position="857"/>
        <end position="866"/>
    </location>
</feature>
<dbReference type="InterPro" id="IPR001223">
    <property type="entry name" value="Glyco_hydro18_cat"/>
</dbReference>
<dbReference type="SUPFAM" id="SSF54106">
    <property type="entry name" value="LysM domain"/>
    <property type="match status" value="2"/>
</dbReference>
<keyword evidence="4" id="KW-0843">Virulence</keyword>
<dbReference type="SUPFAM" id="SSF51445">
    <property type="entry name" value="(Trans)glycosidases"/>
    <property type="match status" value="1"/>
</dbReference>
<dbReference type="OrthoDB" id="73875at2759"/>
<feature type="domain" description="LysM" evidence="9">
    <location>
        <begin position="356"/>
        <end position="407"/>
    </location>
</feature>
<dbReference type="SUPFAM" id="SSF54556">
    <property type="entry name" value="Chitinase insertion domain"/>
    <property type="match status" value="1"/>
</dbReference>
<keyword evidence="5" id="KW-0378">Hydrolase</keyword>
<dbReference type="PANTHER" id="PTHR47700:SF2">
    <property type="entry name" value="CHITINASE"/>
    <property type="match status" value="1"/>
</dbReference>
<name>A0A1Y2DF15_9PEZI</name>
<dbReference type="InterPro" id="IPR018392">
    <property type="entry name" value="LysM"/>
</dbReference>
<dbReference type="InParanoid" id="A0A1Y2DF15"/>
<evidence type="ECO:0000259" key="9">
    <source>
        <dbReference type="PROSITE" id="PS51782"/>
    </source>
</evidence>
<comment type="similarity">
    <text evidence="1">Belongs to the glycosyl hydrolase 18 family. Chitinase class V subfamily.</text>
</comment>
<dbReference type="SMART" id="SM00257">
    <property type="entry name" value="LysM"/>
    <property type="match status" value="2"/>
</dbReference>
<dbReference type="Pfam" id="PF00704">
    <property type="entry name" value="Glyco_hydro_18"/>
    <property type="match status" value="1"/>
</dbReference>
<keyword evidence="7" id="KW-0472">Membrane</keyword>
<dbReference type="InterPro" id="IPR036861">
    <property type="entry name" value="Endochitinase-like_sf"/>
</dbReference>
<feature type="transmembrane region" description="Helical" evidence="7">
    <location>
        <begin position="1179"/>
        <end position="1199"/>
    </location>
</feature>
<dbReference type="CDD" id="cd00118">
    <property type="entry name" value="LysM"/>
    <property type="match status" value="1"/>
</dbReference>
<evidence type="ECO:0000256" key="1">
    <source>
        <dbReference type="ARBA" id="ARBA00008682"/>
    </source>
</evidence>
<organism evidence="11 12">
    <name type="scientific">Pseudomassariella vexata</name>
    <dbReference type="NCBI Taxonomy" id="1141098"/>
    <lineage>
        <taxon>Eukaryota</taxon>
        <taxon>Fungi</taxon>
        <taxon>Dikarya</taxon>
        <taxon>Ascomycota</taxon>
        <taxon>Pezizomycotina</taxon>
        <taxon>Sordariomycetes</taxon>
        <taxon>Xylariomycetidae</taxon>
        <taxon>Amphisphaeriales</taxon>
        <taxon>Pseudomassariaceae</taxon>
        <taxon>Pseudomassariella</taxon>
    </lineage>
</organism>
<feature type="region of interest" description="Disordered" evidence="6">
    <location>
        <begin position="857"/>
        <end position="876"/>
    </location>
</feature>
<dbReference type="SMART" id="SM00636">
    <property type="entry name" value="Glyco_18"/>
    <property type="match status" value="1"/>
</dbReference>
<dbReference type="SUPFAM" id="SSF57016">
    <property type="entry name" value="Plant lectins/antimicrobial peptides"/>
    <property type="match status" value="1"/>
</dbReference>
<dbReference type="GO" id="GO:0005975">
    <property type="term" value="P:carbohydrate metabolic process"/>
    <property type="evidence" value="ECO:0007669"/>
    <property type="project" value="InterPro"/>
</dbReference>